<evidence type="ECO:0008006" key="4">
    <source>
        <dbReference type="Google" id="ProtNLM"/>
    </source>
</evidence>
<reference evidence="2 3" key="1">
    <citation type="submission" date="2020-04" db="EMBL/GenBank/DDBJ databases">
        <title>Usitatibacter rugosus gen. nov., sp. nov. and Usitatibacter palustris sp. nov., novel members of Usitatibacteraceae fam. nov. within the order Nitrosomonadales isolated from soil.</title>
        <authorList>
            <person name="Huber K.J."/>
            <person name="Neumann-Schaal M."/>
            <person name="Geppert A."/>
            <person name="Luckner M."/>
            <person name="Wanner G."/>
            <person name="Overmann J."/>
        </authorList>
    </citation>
    <scope>NUCLEOTIDE SEQUENCE [LARGE SCALE GENOMIC DNA]</scope>
    <source>
        <strain evidence="2 3">Swamp67</strain>
    </source>
</reference>
<protein>
    <recommendedName>
        <fullName evidence="4">DUF1579 domain-containing protein</fullName>
    </recommendedName>
</protein>
<keyword evidence="3" id="KW-1185">Reference proteome</keyword>
<dbReference type="EMBL" id="CP053073">
    <property type="protein sequence ID" value="QJR15335.1"/>
    <property type="molecule type" value="Genomic_DNA"/>
</dbReference>
<feature type="signal peptide" evidence="1">
    <location>
        <begin position="1"/>
        <end position="28"/>
    </location>
</feature>
<dbReference type="InParanoid" id="A0A6M4H855"/>
<dbReference type="AlphaFoldDB" id="A0A6M4H855"/>
<dbReference type="Proteomes" id="UP000503096">
    <property type="component" value="Chromosome"/>
</dbReference>
<accession>A0A6M4H855</accession>
<keyword evidence="1" id="KW-0732">Signal</keyword>
<dbReference type="RefSeq" id="WP_171162518.1">
    <property type="nucleotide sequence ID" value="NZ_CP053073.1"/>
</dbReference>
<sequence>MKNELRLLSLAVALLLLVAATCHNQAIAGEKTAMNAVVAHAGARDFDFLVGSWQVLNRHPNDREEMMGRATVRPILAGLGTIDEIHFPARGIADATLRLYNPDTGRWTIFSLNRRTGMLETAATGAFRNGVGEFFGEDVDEGRPVRVRHTWSRITRDTARWERAFSHDNGRTWQTVAVMDLLKLR</sequence>
<evidence type="ECO:0000313" key="3">
    <source>
        <dbReference type="Proteomes" id="UP000503096"/>
    </source>
</evidence>
<gene>
    <name evidence="2" type="ORF">DSM104440_02154</name>
</gene>
<proteinExistence type="predicted"/>
<dbReference type="KEGG" id="upl:DSM104440_02154"/>
<name>A0A6M4H855_9PROT</name>
<evidence type="ECO:0000256" key="1">
    <source>
        <dbReference type="SAM" id="SignalP"/>
    </source>
</evidence>
<organism evidence="2 3">
    <name type="scientific">Usitatibacter palustris</name>
    <dbReference type="NCBI Taxonomy" id="2732487"/>
    <lineage>
        <taxon>Bacteria</taxon>
        <taxon>Pseudomonadati</taxon>
        <taxon>Pseudomonadota</taxon>
        <taxon>Betaproteobacteria</taxon>
        <taxon>Nitrosomonadales</taxon>
        <taxon>Usitatibacteraceae</taxon>
        <taxon>Usitatibacter</taxon>
    </lineage>
</organism>
<evidence type="ECO:0000313" key="2">
    <source>
        <dbReference type="EMBL" id="QJR15335.1"/>
    </source>
</evidence>
<feature type="chain" id="PRO_5027023436" description="DUF1579 domain-containing protein" evidence="1">
    <location>
        <begin position="29"/>
        <end position="185"/>
    </location>
</feature>